<dbReference type="Pfam" id="PF10006">
    <property type="entry name" value="DUF2249"/>
    <property type="match status" value="1"/>
</dbReference>
<dbReference type="GO" id="GO:0005737">
    <property type="term" value="C:cytoplasm"/>
    <property type="evidence" value="ECO:0007669"/>
    <property type="project" value="UniProtKB-SubCell"/>
</dbReference>
<feature type="domain" description="Hemerythrin-like" evidence="5">
    <location>
        <begin position="164"/>
        <end position="302"/>
    </location>
</feature>
<accession>A0A9D2AYW4</accession>
<keyword evidence="2" id="KW-0963">Cytoplasm</keyword>
<sequence>MQNHNILDVTLIEPRLKHPTIFQHFDALGEDESFIISNDHDPKPLYYQLLGERGKTFTWEYLKEGPALWQIKITKNVKAEHQQTIGEIAANNIQKAEVFKRLGIDFCCGGKQTLEEAAASVGIPTAKLIHELENFTPSESTHGANLNFDSWDLGFLADYITNIHHSYVKEQGPLIRQLAQKVAQRHGAESQHLIPLMQTFNQLVTELNEHMIKEDQNLFPVIKNPESAKKLNTSELNALIEEMRDEHNSAGEAVVKIKELTQNYTLPQHACNSYAFLYAKLKEFEDDLIQHIHLENNILFPKSIKKLDCSLEA</sequence>
<evidence type="ECO:0000256" key="2">
    <source>
        <dbReference type="ARBA" id="ARBA00022490"/>
    </source>
</evidence>
<keyword evidence="4" id="KW-0408">Iron</keyword>
<evidence type="ECO:0000256" key="1">
    <source>
        <dbReference type="ARBA" id="ARBA00004496"/>
    </source>
</evidence>
<evidence type="ECO:0000259" key="5">
    <source>
        <dbReference type="Pfam" id="PF01814"/>
    </source>
</evidence>
<dbReference type="InterPro" id="IPR038062">
    <property type="entry name" value="ScdA-like_N_sf"/>
</dbReference>
<evidence type="ECO:0000256" key="3">
    <source>
        <dbReference type="ARBA" id="ARBA00022723"/>
    </source>
</evidence>
<evidence type="ECO:0000313" key="7">
    <source>
        <dbReference type="EMBL" id="HIX55312.1"/>
    </source>
</evidence>
<dbReference type="Proteomes" id="UP000824156">
    <property type="component" value="Unassembled WGS sequence"/>
</dbReference>
<name>A0A9D2AYW4_9SPHI</name>
<dbReference type="GO" id="GO:0046872">
    <property type="term" value="F:metal ion binding"/>
    <property type="evidence" value="ECO:0007669"/>
    <property type="project" value="UniProtKB-KW"/>
</dbReference>
<dbReference type="PANTHER" id="PTHR36438:SF1">
    <property type="entry name" value="IRON-SULFUR CLUSTER REPAIR PROTEIN YTFE"/>
    <property type="match status" value="1"/>
</dbReference>
<dbReference type="PANTHER" id="PTHR36438">
    <property type="entry name" value="IRON-SULFUR CLUSTER REPAIR PROTEIN YTFE"/>
    <property type="match status" value="1"/>
</dbReference>
<dbReference type="Pfam" id="PF04405">
    <property type="entry name" value="ScdA_N"/>
    <property type="match status" value="1"/>
</dbReference>
<protein>
    <submittedName>
        <fullName evidence="7">Iron-sulfur cluster repair di-iron protein</fullName>
    </submittedName>
</protein>
<dbReference type="NCBIfam" id="TIGR03652">
    <property type="entry name" value="FeS_repair_RIC"/>
    <property type="match status" value="1"/>
</dbReference>
<feature type="domain" description="DUF2249" evidence="6">
    <location>
        <begin position="7"/>
        <end position="75"/>
    </location>
</feature>
<dbReference type="InterPro" id="IPR018720">
    <property type="entry name" value="DUF2249"/>
</dbReference>
<comment type="caution">
    <text evidence="7">The sequence shown here is derived from an EMBL/GenBank/DDBJ whole genome shotgun (WGS) entry which is preliminary data.</text>
</comment>
<dbReference type="Gene3D" id="1.10.3910.10">
    <property type="entry name" value="SP0561-like"/>
    <property type="match status" value="1"/>
</dbReference>
<evidence type="ECO:0000313" key="8">
    <source>
        <dbReference type="Proteomes" id="UP000824156"/>
    </source>
</evidence>
<evidence type="ECO:0000259" key="6">
    <source>
        <dbReference type="Pfam" id="PF10006"/>
    </source>
</evidence>
<keyword evidence="3" id="KW-0479">Metal-binding</keyword>
<dbReference type="InterPro" id="IPR012312">
    <property type="entry name" value="Hemerythrin-like"/>
</dbReference>
<dbReference type="InterPro" id="IPR019903">
    <property type="entry name" value="RIC_family"/>
</dbReference>
<reference evidence="7" key="2">
    <citation type="submission" date="2021-04" db="EMBL/GenBank/DDBJ databases">
        <authorList>
            <person name="Gilroy R."/>
        </authorList>
    </citation>
    <scope>NUCLEOTIDE SEQUENCE</scope>
    <source>
        <strain evidence="7">1719</strain>
    </source>
</reference>
<dbReference type="Gene3D" id="1.20.120.520">
    <property type="entry name" value="nmb1532 protein domain like"/>
    <property type="match status" value="1"/>
</dbReference>
<proteinExistence type="predicted"/>
<reference evidence="7" key="1">
    <citation type="journal article" date="2021" name="PeerJ">
        <title>Extensive microbial diversity within the chicken gut microbiome revealed by metagenomics and culture.</title>
        <authorList>
            <person name="Gilroy R."/>
            <person name="Ravi A."/>
            <person name="Getino M."/>
            <person name="Pursley I."/>
            <person name="Horton D.L."/>
            <person name="Alikhan N.F."/>
            <person name="Baker D."/>
            <person name="Gharbi K."/>
            <person name="Hall N."/>
            <person name="Watson M."/>
            <person name="Adriaenssens E.M."/>
            <person name="Foster-Nyarko E."/>
            <person name="Jarju S."/>
            <person name="Secka A."/>
            <person name="Antonio M."/>
            <person name="Oren A."/>
            <person name="Chaudhuri R.R."/>
            <person name="La Ragione R."/>
            <person name="Hildebrand F."/>
            <person name="Pallen M.J."/>
        </authorList>
    </citation>
    <scope>NUCLEOTIDE SEQUENCE</scope>
    <source>
        <strain evidence="7">1719</strain>
    </source>
</reference>
<dbReference type="Pfam" id="PF01814">
    <property type="entry name" value="Hemerythrin"/>
    <property type="match status" value="1"/>
</dbReference>
<dbReference type="AlphaFoldDB" id="A0A9D2AYW4"/>
<comment type="subcellular location">
    <subcellularLocation>
        <location evidence="1">Cytoplasm</location>
    </subcellularLocation>
</comment>
<dbReference type="EMBL" id="DXEZ01000270">
    <property type="protein sequence ID" value="HIX55312.1"/>
    <property type="molecule type" value="Genomic_DNA"/>
</dbReference>
<evidence type="ECO:0000256" key="4">
    <source>
        <dbReference type="ARBA" id="ARBA00023004"/>
    </source>
</evidence>
<organism evidence="7 8">
    <name type="scientific">Candidatus Sphingobacterium stercoripullorum</name>
    <dbReference type="NCBI Taxonomy" id="2838759"/>
    <lineage>
        <taxon>Bacteria</taxon>
        <taxon>Pseudomonadati</taxon>
        <taxon>Bacteroidota</taxon>
        <taxon>Sphingobacteriia</taxon>
        <taxon>Sphingobacteriales</taxon>
        <taxon>Sphingobacteriaceae</taxon>
        <taxon>Sphingobacterium</taxon>
    </lineage>
</organism>
<gene>
    <name evidence="7" type="primary">ric</name>
    <name evidence="7" type="ORF">H9853_09810</name>
</gene>